<keyword evidence="3" id="KW-1185">Reference proteome</keyword>
<organism evidence="2 3">
    <name type="scientific">Exophiala sideris</name>
    <dbReference type="NCBI Taxonomy" id="1016849"/>
    <lineage>
        <taxon>Eukaryota</taxon>
        <taxon>Fungi</taxon>
        <taxon>Dikarya</taxon>
        <taxon>Ascomycota</taxon>
        <taxon>Pezizomycotina</taxon>
        <taxon>Eurotiomycetes</taxon>
        <taxon>Chaetothyriomycetidae</taxon>
        <taxon>Chaetothyriales</taxon>
        <taxon>Herpotrichiellaceae</taxon>
        <taxon>Exophiala</taxon>
    </lineage>
</organism>
<evidence type="ECO:0000313" key="3">
    <source>
        <dbReference type="Proteomes" id="UP001345691"/>
    </source>
</evidence>
<evidence type="ECO:0008006" key="4">
    <source>
        <dbReference type="Google" id="ProtNLM"/>
    </source>
</evidence>
<proteinExistence type="predicted"/>
<accession>A0ABR0JCJ7</accession>
<name>A0ABR0JCJ7_9EURO</name>
<gene>
    <name evidence="2" type="ORF">LTR69_005746</name>
</gene>
<protein>
    <recommendedName>
        <fullName evidence="4">Fungal N-terminal domain-containing protein</fullName>
    </recommendedName>
</protein>
<feature type="compositionally biased region" description="Pro residues" evidence="1">
    <location>
        <begin position="198"/>
        <end position="207"/>
    </location>
</feature>
<evidence type="ECO:0000256" key="1">
    <source>
        <dbReference type="SAM" id="MobiDB-lite"/>
    </source>
</evidence>
<sequence>MLRDATQAPAEVQKFLEEIEQYQTCIDLAAIRLRQHGAVLKSHSGIKKTLQKVLGQCTETTRKLDKIARSYHDIISKRGAAHEEGAYCRQWMEVFKTVYRSIEWTTRTDTVGKLRQELWRNIEMLRWLESMLMSDQIDLIAAGLDNILHMLSWVISSPSQTPVLGPMGPSPIPTPAHGSSEGSASQINSPDAFLNTQRPPPAPPLELPNPLFDFNFDSGEVIDSQTPLPDSFPKSTPGDQYRHVQLASSVEQQAFVDSLVANRTFTEIPIQSLWFLWRKPGSTDEEVMIEASDPGRLLLIKNGAAIEDIWTLNDQRTIRIRHRVPTWDEIIPYCANGEELSAEVEQGDGLTFFTIEDGQRKEHHKIPTSWVKYTFKTMSDCRQFQEVLYGWTLRLLIPVSQICRPHSVRDDDRLIGLDNVRVWERDAEMRFMVRLMEEKRRNKYLEFDLCQAGISVVGKGKGKKSTLVLSGINAQIDEDEPARRGSSSSLTSVSTNASAKSSVMRRLSWDKSLPYLDKIEIHFAEQDHRDELHKLALNCRPAQR</sequence>
<dbReference type="EMBL" id="JAVRRF010000011">
    <property type="protein sequence ID" value="KAK5060429.1"/>
    <property type="molecule type" value="Genomic_DNA"/>
</dbReference>
<feature type="compositionally biased region" description="Polar residues" evidence="1">
    <location>
        <begin position="180"/>
        <end position="197"/>
    </location>
</feature>
<evidence type="ECO:0000313" key="2">
    <source>
        <dbReference type="EMBL" id="KAK5060429.1"/>
    </source>
</evidence>
<reference evidence="2 3" key="1">
    <citation type="submission" date="2023-08" db="EMBL/GenBank/DDBJ databases">
        <title>Black Yeasts Isolated from many extreme environments.</title>
        <authorList>
            <person name="Coleine C."/>
            <person name="Stajich J.E."/>
            <person name="Selbmann L."/>
        </authorList>
    </citation>
    <scope>NUCLEOTIDE SEQUENCE [LARGE SCALE GENOMIC DNA]</scope>
    <source>
        <strain evidence="2 3">CCFEE 6328</strain>
    </source>
</reference>
<comment type="caution">
    <text evidence="2">The sequence shown here is derived from an EMBL/GenBank/DDBJ whole genome shotgun (WGS) entry which is preliminary data.</text>
</comment>
<dbReference type="Proteomes" id="UP001345691">
    <property type="component" value="Unassembled WGS sequence"/>
</dbReference>
<feature type="region of interest" description="Disordered" evidence="1">
    <location>
        <begin position="164"/>
        <end position="209"/>
    </location>
</feature>